<dbReference type="Proteomes" id="UP000028725">
    <property type="component" value="Unassembled WGS sequence"/>
</dbReference>
<evidence type="ECO:0000256" key="4">
    <source>
        <dbReference type="ARBA" id="ARBA00012870"/>
    </source>
</evidence>
<dbReference type="PATRIC" id="fig|394096.3.peg.3069"/>
<feature type="domain" description="Acyl-CoA oxidase C-terminal" evidence="11">
    <location>
        <begin position="636"/>
        <end position="775"/>
    </location>
</feature>
<dbReference type="InterPro" id="IPR036250">
    <property type="entry name" value="AcylCo_DH-like_C"/>
</dbReference>
<keyword evidence="10" id="KW-0576">Peroxisome</keyword>
<keyword evidence="7" id="KW-0276">Fatty acid metabolism</keyword>
<reference evidence="15 16" key="1">
    <citation type="submission" date="2014-04" db="EMBL/GenBank/DDBJ databases">
        <title>Genome assembly of Hyalangium minutum DSM 14724.</title>
        <authorList>
            <person name="Sharma G."/>
            <person name="Subramanian S."/>
        </authorList>
    </citation>
    <scope>NUCLEOTIDE SEQUENCE [LARGE SCALE GENOMIC DNA]</scope>
    <source>
        <strain evidence="15 16">DSM 14724</strain>
    </source>
</reference>
<dbReference type="Pfam" id="PF22924">
    <property type="entry name" value="ACOX_C_alpha1"/>
    <property type="match status" value="1"/>
</dbReference>
<dbReference type="GO" id="GO:0055088">
    <property type="term" value="P:lipid homeostasis"/>
    <property type="evidence" value="ECO:0007669"/>
    <property type="project" value="TreeGrafter"/>
</dbReference>
<dbReference type="Gene3D" id="1.10.540.10">
    <property type="entry name" value="Acyl-CoA dehydrogenase/oxidase, N-terminal domain"/>
    <property type="match status" value="1"/>
</dbReference>
<dbReference type="OrthoDB" id="1144545at2"/>
<dbReference type="GO" id="GO:0003997">
    <property type="term" value="F:acyl-CoA oxidase activity"/>
    <property type="evidence" value="ECO:0007669"/>
    <property type="project" value="UniProtKB-EC"/>
</dbReference>
<dbReference type="SUPFAM" id="SSF56645">
    <property type="entry name" value="Acyl-CoA dehydrogenase NM domain-like"/>
    <property type="match status" value="1"/>
</dbReference>
<evidence type="ECO:0000256" key="5">
    <source>
        <dbReference type="ARBA" id="ARBA00022630"/>
    </source>
</evidence>
<evidence type="ECO:0000256" key="6">
    <source>
        <dbReference type="ARBA" id="ARBA00022827"/>
    </source>
</evidence>
<keyword evidence="8" id="KW-0560">Oxidoreductase</keyword>
<dbReference type="GO" id="GO:0005504">
    <property type="term" value="F:fatty acid binding"/>
    <property type="evidence" value="ECO:0007669"/>
    <property type="project" value="TreeGrafter"/>
</dbReference>
<organism evidence="15 16">
    <name type="scientific">Hyalangium minutum</name>
    <dbReference type="NCBI Taxonomy" id="394096"/>
    <lineage>
        <taxon>Bacteria</taxon>
        <taxon>Pseudomonadati</taxon>
        <taxon>Myxococcota</taxon>
        <taxon>Myxococcia</taxon>
        <taxon>Myxococcales</taxon>
        <taxon>Cystobacterineae</taxon>
        <taxon>Archangiaceae</taxon>
        <taxon>Hyalangium</taxon>
    </lineage>
</organism>
<evidence type="ECO:0000256" key="2">
    <source>
        <dbReference type="ARBA" id="ARBA00004275"/>
    </source>
</evidence>
<evidence type="ECO:0000259" key="14">
    <source>
        <dbReference type="Pfam" id="PF22924"/>
    </source>
</evidence>
<evidence type="ECO:0000256" key="3">
    <source>
        <dbReference type="ARBA" id="ARBA00006288"/>
    </source>
</evidence>
<evidence type="ECO:0000313" key="15">
    <source>
        <dbReference type="EMBL" id="KFE69122.1"/>
    </source>
</evidence>
<evidence type="ECO:0000259" key="11">
    <source>
        <dbReference type="Pfam" id="PF01756"/>
    </source>
</evidence>
<comment type="caution">
    <text evidence="15">The sequence shown here is derived from an EMBL/GenBank/DDBJ whole genome shotgun (WGS) entry which is preliminary data.</text>
</comment>
<dbReference type="FunFam" id="1.20.140.10:FF:000007">
    <property type="entry name" value="Acyl-coenzyme A oxidase"/>
    <property type="match status" value="1"/>
</dbReference>
<dbReference type="Gene3D" id="1.20.140.10">
    <property type="entry name" value="Butyryl-CoA Dehydrogenase, subunit A, domain 3"/>
    <property type="match status" value="2"/>
</dbReference>
<feature type="domain" description="Acyl-CoA oxidase C-alpha1" evidence="14">
    <location>
        <begin position="435"/>
        <end position="587"/>
    </location>
</feature>
<dbReference type="InterPro" id="IPR009100">
    <property type="entry name" value="AcylCoA_DH/oxidase_NM_dom_sf"/>
</dbReference>
<evidence type="ECO:0000256" key="8">
    <source>
        <dbReference type="ARBA" id="ARBA00023002"/>
    </source>
</evidence>
<comment type="cofactor">
    <cofactor evidence="1">
        <name>FAD</name>
        <dbReference type="ChEBI" id="CHEBI:57692"/>
    </cofactor>
</comment>
<dbReference type="STRING" id="394096.DB31_7024"/>
<protein>
    <recommendedName>
        <fullName evidence="4">acyl-CoA oxidase</fullName>
        <ecNumber evidence="4">1.3.3.6</ecNumber>
    </recommendedName>
</protein>
<dbReference type="Pfam" id="PF01756">
    <property type="entry name" value="ACOX"/>
    <property type="match status" value="1"/>
</dbReference>
<proteinExistence type="inferred from homology"/>
<evidence type="ECO:0000256" key="10">
    <source>
        <dbReference type="ARBA" id="ARBA00023140"/>
    </source>
</evidence>
<keyword evidence="5" id="KW-0285">Flavoprotein</keyword>
<evidence type="ECO:0000313" key="16">
    <source>
        <dbReference type="Proteomes" id="UP000028725"/>
    </source>
</evidence>
<evidence type="ECO:0000259" key="13">
    <source>
        <dbReference type="Pfam" id="PF02771"/>
    </source>
</evidence>
<comment type="subcellular location">
    <subcellularLocation>
        <location evidence="2">Peroxisome</location>
    </subcellularLocation>
</comment>
<evidence type="ECO:0000259" key="12">
    <source>
        <dbReference type="Pfam" id="PF02770"/>
    </source>
</evidence>
<feature type="domain" description="Acyl-CoA oxidase/dehydrogenase middle" evidence="12">
    <location>
        <begin position="290"/>
        <end position="399"/>
    </location>
</feature>
<gene>
    <name evidence="15" type="ORF">DB31_7024</name>
</gene>
<accession>A0A085WN59</accession>
<dbReference type="GO" id="GO:0033540">
    <property type="term" value="P:fatty acid beta-oxidation using acyl-CoA oxidase"/>
    <property type="evidence" value="ECO:0007669"/>
    <property type="project" value="TreeGrafter"/>
</dbReference>
<dbReference type="InterPro" id="IPR006091">
    <property type="entry name" value="Acyl-CoA_Oxase/DH_mid-dom"/>
</dbReference>
<dbReference type="InterPro" id="IPR046373">
    <property type="entry name" value="Acyl-CoA_Oxase/DH_mid-dom_sf"/>
</dbReference>
<dbReference type="Pfam" id="PF02770">
    <property type="entry name" value="Acyl-CoA_dh_M"/>
    <property type="match status" value="1"/>
</dbReference>
<keyword evidence="9" id="KW-0443">Lipid metabolism</keyword>
<dbReference type="InterPro" id="IPR037069">
    <property type="entry name" value="AcylCoA_DH/ox_N_sf"/>
</dbReference>
<sequence>MAIDDVPGPSAQELLSLPRLAPLVPMLYVAWTDGELTPEEIRALGAAARAQPWLDLRSSAVLARWLDPLNPPTSRALAQLREHIRTTSERLEQSGQQSLAELGTQLAEVLGGKNALPASMPELARTLAPLETALGVSGVEAVRALVSPATPPPLSRAAPAPASFDVDKLRPILERTYPDVRARVRQWLAHPAFRYVDERDTSAYREQVFSWLKQLADRGLGKIAYPDDLSKVDLGAFIAAFETLASFDLSLVVKVGVNFGLFGGSIYFLGTERHHRQVLPKVASLELPGCFAMSELAHGSNVRDVETVAIYDDITGEFVVHTPSEGARKEWIGNAAQHARLATVFAQLEVKGERHGVHALLVPLRDEQGRLLHGVRVEDCGVKMGLNGVDNGRLWFDRVRVPRENLLDRFAQVSPQGEYTSSIPSASRRFFTMLGTLVAGRVSVACGGLSATKSGLAIAISYGDERRQFGPAGAPEARLLDYQTHQLRLLRPLATTYALDFALKYLVKRYVGRTEQDAMEVEALAAGLKAYSTWHTTRTLQVAREACGGQGYLVANRLPSLKADTDVFTTFEGDNTVLMQLVAKSLLTGYRQQFEDDRVFTVMKFIVERASGALTDRNPFQVRRTGSEHLRDGDFQVRALRFRESDLLASAAARLRKRLGTGVDSFQAFIQVQDHLQALAHAHVERVVLEQFLAGVEQVEDPAVKAVLGKLCDLYGLGCLVEASGWFLENDHIESGKAKAIRKEVTRLCAELRPDAVALVRAFDIPDSALAAPIGLGRPSP</sequence>
<dbReference type="RefSeq" id="WP_044187894.1">
    <property type="nucleotide sequence ID" value="NZ_JMCB01000005.1"/>
</dbReference>
<comment type="similarity">
    <text evidence="3">Belongs to the acyl-CoA oxidase family.</text>
</comment>
<dbReference type="SUPFAM" id="SSF47203">
    <property type="entry name" value="Acyl-CoA dehydrogenase C-terminal domain-like"/>
    <property type="match status" value="2"/>
</dbReference>
<dbReference type="InterPro" id="IPR012258">
    <property type="entry name" value="Acyl-CoA_oxidase"/>
</dbReference>
<dbReference type="InterPro" id="IPR013786">
    <property type="entry name" value="AcylCoA_DH/ox_N"/>
</dbReference>
<dbReference type="FunFam" id="2.40.110.10:FF:000005">
    <property type="entry name" value="Acyl-coenzyme A oxidase"/>
    <property type="match status" value="1"/>
</dbReference>
<dbReference type="InterPro" id="IPR002655">
    <property type="entry name" value="Acyl-CoA_oxidase_C"/>
</dbReference>
<evidence type="ECO:0000256" key="7">
    <source>
        <dbReference type="ARBA" id="ARBA00022832"/>
    </source>
</evidence>
<dbReference type="FunFam" id="1.20.140.10:FF:000010">
    <property type="entry name" value="Acyl-coenzyme A oxidase"/>
    <property type="match status" value="1"/>
</dbReference>
<dbReference type="EC" id="1.3.3.6" evidence="4"/>
<dbReference type="Pfam" id="PF02771">
    <property type="entry name" value="Acyl-CoA_dh_N"/>
    <property type="match status" value="1"/>
</dbReference>
<dbReference type="AlphaFoldDB" id="A0A085WN59"/>
<evidence type="ECO:0000256" key="1">
    <source>
        <dbReference type="ARBA" id="ARBA00001974"/>
    </source>
</evidence>
<dbReference type="EMBL" id="JMCB01000005">
    <property type="protein sequence ID" value="KFE69122.1"/>
    <property type="molecule type" value="Genomic_DNA"/>
</dbReference>
<keyword evidence="6" id="KW-0274">FAD</keyword>
<dbReference type="InterPro" id="IPR055060">
    <property type="entry name" value="ACOX_C_alpha1"/>
</dbReference>
<evidence type="ECO:0000256" key="9">
    <source>
        <dbReference type="ARBA" id="ARBA00023098"/>
    </source>
</evidence>
<dbReference type="Gene3D" id="2.40.110.10">
    <property type="entry name" value="Butyryl-CoA Dehydrogenase, subunit A, domain 2"/>
    <property type="match status" value="1"/>
</dbReference>
<feature type="domain" description="Acyl-CoA dehydrogenase/oxidase N-terminal" evidence="13">
    <location>
        <begin position="180"/>
        <end position="285"/>
    </location>
</feature>
<dbReference type="GO" id="GO:0071949">
    <property type="term" value="F:FAD binding"/>
    <property type="evidence" value="ECO:0007669"/>
    <property type="project" value="InterPro"/>
</dbReference>
<dbReference type="PANTHER" id="PTHR10909">
    <property type="entry name" value="ELECTRON TRANSPORT OXIDOREDUCTASE"/>
    <property type="match status" value="1"/>
</dbReference>
<name>A0A085WN59_9BACT</name>
<keyword evidence="16" id="KW-1185">Reference proteome</keyword>